<protein>
    <submittedName>
        <fullName evidence="2">Glycerophosphodiester phosphodiesterase</fullName>
    </submittedName>
</protein>
<evidence type="ECO:0000259" key="1">
    <source>
        <dbReference type="PROSITE" id="PS51704"/>
    </source>
</evidence>
<accession>A0ABP9MTD4</accession>
<name>A0ABP9MTD4_9GAMM</name>
<organism evidence="2 3">
    <name type="scientific">Wohlfahrtiimonas larvae</name>
    <dbReference type="NCBI Taxonomy" id="1157986"/>
    <lineage>
        <taxon>Bacteria</taxon>
        <taxon>Pseudomonadati</taxon>
        <taxon>Pseudomonadota</taxon>
        <taxon>Gammaproteobacteria</taxon>
        <taxon>Cardiobacteriales</taxon>
        <taxon>Ignatzschineriaceae</taxon>
        <taxon>Wohlfahrtiimonas</taxon>
    </lineage>
</organism>
<comment type="caution">
    <text evidence="2">The sequence shown here is derived from an EMBL/GenBank/DDBJ whole genome shotgun (WGS) entry which is preliminary data.</text>
</comment>
<dbReference type="PANTHER" id="PTHR46211:SF1">
    <property type="entry name" value="GLYCEROPHOSPHODIESTER PHOSPHODIESTERASE, CYTOPLASMIC"/>
    <property type="match status" value="1"/>
</dbReference>
<dbReference type="Pfam" id="PF03009">
    <property type="entry name" value="GDPD"/>
    <property type="match status" value="1"/>
</dbReference>
<dbReference type="SUPFAM" id="SSF51695">
    <property type="entry name" value="PLC-like phosphodiesterases"/>
    <property type="match status" value="1"/>
</dbReference>
<sequence length="251" mass="28136">MSTYPYPNLIAHRGAGKDAPENSLAAFRLGAENGYTMFECDVKLSKDKELFLHHDDVLERTTNGKGLAKHHTWNELSKLDAGSWHSAHYAGESLARFEQLVDFVIANKFQLDVEIKPNPDEDYETGVATAKFLEAKQPFGTGAYPFLLSSFQPESLKGAMDAVPAIPRALLVDDWEGDVDKFFQILDDTACIGIITNYKILTEEIVERCHATGRFVMIYTANEPADIKHLFEIGVDSVITDNMKILKDYTR</sequence>
<gene>
    <name evidence="2" type="primary">ugpQ</name>
    <name evidence="2" type="ORF">GCM10023338_17540</name>
</gene>
<dbReference type="Proteomes" id="UP001500631">
    <property type="component" value="Unassembled WGS sequence"/>
</dbReference>
<dbReference type="InterPro" id="IPR017946">
    <property type="entry name" value="PLC-like_Pdiesterase_TIM-brl"/>
</dbReference>
<proteinExistence type="predicted"/>
<evidence type="ECO:0000313" key="2">
    <source>
        <dbReference type="EMBL" id="GAA5101483.1"/>
    </source>
</evidence>
<dbReference type="RefSeq" id="WP_077925681.1">
    <property type="nucleotide sequence ID" value="NZ_BAABKE010000005.1"/>
</dbReference>
<dbReference type="PANTHER" id="PTHR46211">
    <property type="entry name" value="GLYCEROPHOSPHORYL DIESTER PHOSPHODIESTERASE"/>
    <property type="match status" value="1"/>
</dbReference>
<dbReference type="Gene3D" id="3.20.20.190">
    <property type="entry name" value="Phosphatidylinositol (PI) phosphodiesterase"/>
    <property type="match status" value="1"/>
</dbReference>
<reference evidence="3" key="1">
    <citation type="journal article" date="2019" name="Int. J. Syst. Evol. Microbiol.">
        <title>The Global Catalogue of Microorganisms (GCM) 10K type strain sequencing project: providing services to taxonomists for standard genome sequencing and annotation.</title>
        <authorList>
            <consortium name="The Broad Institute Genomics Platform"/>
            <consortium name="The Broad Institute Genome Sequencing Center for Infectious Disease"/>
            <person name="Wu L."/>
            <person name="Ma J."/>
        </authorList>
    </citation>
    <scope>NUCLEOTIDE SEQUENCE [LARGE SCALE GENOMIC DNA]</scope>
    <source>
        <strain evidence="3">JCM 18424</strain>
    </source>
</reference>
<dbReference type="InterPro" id="IPR030395">
    <property type="entry name" value="GP_PDE_dom"/>
</dbReference>
<evidence type="ECO:0000313" key="3">
    <source>
        <dbReference type="Proteomes" id="UP001500631"/>
    </source>
</evidence>
<keyword evidence="3" id="KW-1185">Reference proteome</keyword>
<dbReference type="PROSITE" id="PS51704">
    <property type="entry name" value="GP_PDE"/>
    <property type="match status" value="1"/>
</dbReference>
<feature type="domain" description="GP-PDE" evidence="1">
    <location>
        <begin position="7"/>
        <end position="250"/>
    </location>
</feature>
<dbReference type="EMBL" id="BAABKE010000005">
    <property type="protein sequence ID" value="GAA5101483.1"/>
    <property type="molecule type" value="Genomic_DNA"/>
</dbReference>